<organism evidence="1 2">
    <name type="scientific">Pyrinomonas methylaliphatogenes</name>
    <dbReference type="NCBI Taxonomy" id="454194"/>
    <lineage>
        <taxon>Bacteria</taxon>
        <taxon>Pseudomonadati</taxon>
        <taxon>Acidobacteriota</taxon>
        <taxon>Blastocatellia</taxon>
        <taxon>Blastocatellales</taxon>
        <taxon>Pyrinomonadaceae</taxon>
        <taxon>Pyrinomonas</taxon>
    </lineage>
</organism>
<dbReference type="EMBL" id="CBXV010000008">
    <property type="protein sequence ID" value="CDM66534.1"/>
    <property type="molecule type" value="Genomic_DNA"/>
</dbReference>
<dbReference type="RefSeq" id="WP_041977841.1">
    <property type="nucleotide sequence ID" value="NZ_CBXV010000008.1"/>
</dbReference>
<dbReference type="AlphaFoldDB" id="A0A0B6X1W7"/>
<proteinExistence type="predicted"/>
<gene>
    <name evidence="1" type="ORF">PYK22_02565</name>
</gene>
<reference evidence="1 2" key="2">
    <citation type="submission" date="2015-01" db="EMBL/GenBank/DDBJ databases">
        <title>Complete genome sequence of Pyrinomonas methylaliphatogenes type strain K22T.</title>
        <authorList>
            <person name="Lee K.C.Y."/>
            <person name="Power J.F."/>
            <person name="Dunfield P.F."/>
            <person name="Morgan X.C."/>
            <person name="Huttenhower C."/>
            <person name="Stott M.B."/>
        </authorList>
    </citation>
    <scope>NUCLEOTIDE SEQUENCE [LARGE SCALE GENOMIC DNA]</scope>
    <source>
        <strain evidence="1 2">K22</strain>
    </source>
</reference>
<dbReference type="STRING" id="454194.PYK22_02565"/>
<sequence length="143" mass="16347">MSTQPTVADIFRRAQSLWRENPNLSLKDLKQRLLEEYRGSPFPPADKLAIPEQDARAPEEDWSAGLAIALRGIQRQDWSEIIDGILMSLEQTERYERERGPLGSADRWHDRSKGIRTALEQGLSKWLPAELLAAAERAGRKER</sequence>
<dbReference type="Proteomes" id="UP000031518">
    <property type="component" value="Unassembled WGS sequence"/>
</dbReference>
<accession>A0A0B6X1W7</accession>
<evidence type="ECO:0000313" key="2">
    <source>
        <dbReference type="Proteomes" id="UP000031518"/>
    </source>
</evidence>
<protein>
    <submittedName>
        <fullName evidence="1">Uncharacterized protein</fullName>
    </submittedName>
</protein>
<keyword evidence="2" id="KW-1185">Reference proteome</keyword>
<evidence type="ECO:0000313" key="1">
    <source>
        <dbReference type="EMBL" id="CDM66534.1"/>
    </source>
</evidence>
<name>A0A0B6X1W7_9BACT</name>
<reference evidence="1 2" key="1">
    <citation type="submission" date="2013-12" db="EMBL/GenBank/DDBJ databases">
        <authorList>
            <person name="Stott M."/>
        </authorList>
    </citation>
    <scope>NUCLEOTIDE SEQUENCE [LARGE SCALE GENOMIC DNA]</scope>
    <source>
        <strain evidence="1 2">K22</strain>
    </source>
</reference>